<keyword evidence="1" id="KW-0732">Signal</keyword>
<comment type="caution">
    <text evidence="3">The sequence shown here is derived from an EMBL/GenBank/DDBJ whole genome shotgun (WGS) entry which is preliminary data.</text>
</comment>
<dbReference type="RefSeq" id="WP_311948230.1">
    <property type="nucleotide sequence ID" value="NZ_JAVLVU010000001.1"/>
</dbReference>
<dbReference type="EMBL" id="JAVLVU010000001">
    <property type="protein sequence ID" value="MDT3402084.1"/>
    <property type="molecule type" value="Genomic_DNA"/>
</dbReference>
<gene>
    <name evidence="3" type="ORF">QE417_001156</name>
</gene>
<dbReference type="PANTHER" id="PTHR11575:SF24">
    <property type="entry name" value="5'-NUCLEOTIDASE"/>
    <property type="match status" value="1"/>
</dbReference>
<feature type="chain" id="PRO_5046983344" evidence="1">
    <location>
        <begin position="20"/>
        <end position="249"/>
    </location>
</feature>
<dbReference type="InterPro" id="IPR036907">
    <property type="entry name" value="5'-Nucleotdase_C_sf"/>
</dbReference>
<dbReference type="InterPro" id="IPR006179">
    <property type="entry name" value="5_nucleotidase/apyrase"/>
</dbReference>
<reference evidence="4" key="1">
    <citation type="submission" date="2023-07" db="EMBL/GenBank/DDBJ databases">
        <title>Functional and genomic diversity of the sorghum phyllosphere microbiome.</title>
        <authorList>
            <person name="Shade A."/>
        </authorList>
    </citation>
    <scope>NUCLEOTIDE SEQUENCE [LARGE SCALE GENOMIC DNA]</scope>
    <source>
        <strain evidence="4">SORGH_AS_0422</strain>
    </source>
</reference>
<feature type="domain" description="5'-Nucleotidase C-terminal" evidence="2">
    <location>
        <begin position="72"/>
        <end position="205"/>
    </location>
</feature>
<accession>A0ABU3GQN0</accession>
<dbReference type="Gene3D" id="3.90.780.10">
    <property type="entry name" value="5'-Nucleotidase, C-terminal domain"/>
    <property type="match status" value="1"/>
</dbReference>
<dbReference type="PRINTS" id="PR01607">
    <property type="entry name" value="APYRASEFAMLY"/>
</dbReference>
<dbReference type="Proteomes" id="UP001258315">
    <property type="component" value="Unassembled WGS sequence"/>
</dbReference>
<protein>
    <submittedName>
        <fullName evidence="3">2',3'-cyclic-nucleotide 2'-phosphodiesterase (5'-nucleotidase family)</fullName>
    </submittedName>
</protein>
<name>A0ABU3GQN0_9SPHI</name>
<dbReference type="PANTHER" id="PTHR11575">
    <property type="entry name" value="5'-NUCLEOTIDASE-RELATED"/>
    <property type="match status" value="1"/>
</dbReference>
<dbReference type="SUPFAM" id="SSF55816">
    <property type="entry name" value="5'-nucleotidase (syn. UDP-sugar hydrolase), C-terminal domain"/>
    <property type="match status" value="1"/>
</dbReference>
<feature type="signal peptide" evidence="1">
    <location>
        <begin position="1"/>
        <end position="19"/>
    </location>
</feature>
<evidence type="ECO:0000256" key="1">
    <source>
        <dbReference type="SAM" id="SignalP"/>
    </source>
</evidence>
<proteinExistence type="predicted"/>
<organism evidence="3 4">
    <name type="scientific">Mucilaginibacter terrae</name>
    <dbReference type="NCBI Taxonomy" id="1955052"/>
    <lineage>
        <taxon>Bacteria</taxon>
        <taxon>Pseudomonadati</taxon>
        <taxon>Bacteroidota</taxon>
        <taxon>Sphingobacteriia</taxon>
        <taxon>Sphingobacteriales</taxon>
        <taxon>Sphingobacteriaceae</taxon>
        <taxon>Mucilaginibacter</taxon>
    </lineage>
</organism>
<keyword evidence="4" id="KW-1185">Reference proteome</keyword>
<dbReference type="InterPro" id="IPR008334">
    <property type="entry name" value="5'-Nucleotdase_C"/>
</dbReference>
<dbReference type="Pfam" id="PF02872">
    <property type="entry name" value="5_nucleotid_C"/>
    <property type="match status" value="1"/>
</dbReference>
<evidence type="ECO:0000259" key="2">
    <source>
        <dbReference type="Pfam" id="PF02872"/>
    </source>
</evidence>
<evidence type="ECO:0000313" key="4">
    <source>
        <dbReference type="Proteomes" id="UP001258315"/>
    </source>
</evidence>
<dbReference type="PROSITE" id="PS51257">
    <property type="entry name" value="PROKAR_LIPOPROTEIN"/>
    <property type="match status" value="1"/>
</dbReference>
<sequence length="249" mass="27153">MKIFNLKALLILILLAAFAGCQSHYALVKSGRGEYHMDSTLAVDSGVIKTYLPYKQKMEAQMNAVLGQSAIAMPKSDSAETYLGNFYADATAAEARKIASFDFAIPTTKGGLRYAIPKGNVTLDNIFELMPFENELVLLKLKGTDVQQLLNFIAASGGQPVNGLRMTIKNRQPAEIIINGSLFNPNRTYTVLTSDYLANGGDNTKGMATPVERKNIGLRVRDALINYVKQQTAAGKTINVQLDGRITKN</sequence>
<evidence type="ECO:0000313" key="3">
    <source>
        <dbReference type="EMBL" id="MDT3402084.1"/>
    </source>
</evidence>